<feature type="signal peptide" evidence="1">
    <location>
        <begin position="1"/>
        <end position="22"/>
    </location>
</feature>
<dbReference type="Proteomes" id="UP000662747">
    <property type="component" value="Chromosome"/>
</dbReference>
<protein>
    <recommendedName>
        <fullName evidence="4">Lipoprotein</fullName>
    </recommendedName>
</protein>
<proteinExistence type="predicted"/>
<name>A0ABX7P139_9BACT</name>
<evidence type="ECO:0000313" key="3">
    <source>
        <dbReference type="Proteomes" id="UP000662747"/>
    </source>
</evidence>
<dbReference type="EMBL" id="CP071090">
    <property type="protein sequence ID" value="QSQ24414.1"/>
    <property type="molecule type" value="Genomic_DNA"/>
</dbReference>
<evidence type="ECO:0000313" key="2">
    <source>
        <dbReference type="EMBL" id="QSQ24414.1"/>
    </source>
</evidence>
<keyword evidence="1" id="KW-0732">Signal</keyword>
<reference evidence="2 3" key="1">
    <citation type="submission" date="2021-02" db="EMBL/GenBank/DDBJ databases">
        <title>De Novo genome assembly of isolated myxobacteria.</title>
        <authorList>
            <person name="Stevens D.C."/>
        </authorList>
    </citation>
    <scope>NUCLEOTIDE SEQUENCE [LARGE SCALE GENOMIC DNA]</scope>
    <source>
        <strain evidence="3">SCPEA02</strain>
    </source>
</reference>
<accession>A0ABX7P139</accession>
<dbReference type="RefSeq" id="WP_206725977.1">
    <property type="nucleotide sequence ID" value="NZ_CP071090.1"/>
</dbReference>
<evidence type="ECO:0008006" key="4">
    <source>
        <dbReference type="Google" id="ProtNLM"/>
    </source>
</evidence>
<organism evidence="2 3">
    <name type="scientific">Pyxidicoccus parkwayensis</name>
    <dbReference type="NCBI Taxonomy" id="2813578"/>
    <lineage>
        <taxon>Bacteria</taxon>
        <taxon>Pseudomonadati</taxon>
        <taxon>Myxococcota</taxon>
        <taxon>Myxococcia</taxon>
        <taxon>Myxococcales</taxon>
        <taxon>Cystobacterineae</taxon>
        <taxon>Myxococcaceae</taxon>
        <taxon>Pyxidicoccus</taxon>
    </lineage>
</organism>
<evidence type="ECO:0000256" key="1">
    <source>
        <dbReference type="SAM" id="SignalP"/>
    </source>
</evidence>
<gene>
    <name evidence="2" type="ORF">JY651_05505</name>
</gene>
<sequence>MNTSRILVSLAAGLTLSLTACGGTEESLTEAPDTGDVLVSTEQGLGIPPNCPNGDLYYWFENIQGCLTCGTVRNPGQLATQYAACRSNVTGTRTLINTKYCITGCDPL</sequence>
<feature type="chain" id="PRO_5046286802" description="Lipoprotein" evidence="1">
    <location>
        <begin position="23"/>
        <end position="108"/>
    </location>
</feature>
<keyword evidence="3" id="KW-1185">Reference proteome</keyword>
<dbReference type="PROSITE" id="PS51257">
    <property type="entry name" value="PROKAR_LIPOPROTEIN"/>
    <property type="match status" value="1"/>
</dbReference>